<name>A0AAQ4E5Q1_AMBAM</name>
<evidence type="ECO:0000313" key="2">
    <source>
        <dbReference type="Proteomes" id="UP001321473"/>
    </source>
</evidence>
<accession>A0AAQ4E5Q1</accession>
<dbReference type="AlphaFoldDB" id="A0AAQ4E5Q1"/>
<sequence length="115" mass="12914">MTTIDTTRFARADYVLLLRLRTGSGWTHDRLRRHRDPPAALCAQCGSTDTLEHILCVCPASSRERLALQQGYRDLGLPFSALSEVLFPAAPPISQTAALRHLLRFISECDLRPRL</sequence>
<proteinExistence type="predicted"/>
<dbReference type="Proteomes" id="UP001321473">
    <property type="component" value="Unassembled WGS sequence"/>
</dbReference>
<gene>
    <name evidence="1" type="ORF">V5799_013508</name>
</gene>
<organism evidence="1 2">
    <name type="scientific">Amblyomma americanum</name>
    <name type="common">Lone star tick</name>
    <dbReference type="NCBI Taxonomy" id="6943"/>
    <lineage>
        <taxon>Eukaryota</taxon>
        <taxon>Metazoa</taxon>
        <taxon>Ecdysozoa</taxon>
        <taxon>Arthropoda</taxon>
        <taxon>Chelicerata</taxon>
        <taxon>Arachnida</taxon>
        <taxon>Acari</taxon>
        <taxon>Parasitiformes</taxon>
        <taxon>Ixodida</taxon>
        <taxon>Ixodoidea</taxon>
        <taxon>Ixodidae</taxon>
        <taxon>Amblyomminae</taxon>
        <taxon>Amblyomma</taxon>
    </lineage>
</organism>
<dbReference type="EMBL" id="JARKHS020021743">
    <property type="protein sequence ID" value="KAK8770027.1"/>
    <property type="molecule type" value="Genomic_DNA"/>
</dbReference>
<reference evidence="1 2" key="1">
    <citation type="journal article" date="2023" name="Arcadia Sci">
        <title>De novo assembly of a long-read Amblyomma americanum tick genome.</title>
        <authorList>
            <person name="Chou S."/>
            <person name="Poskanzer K.E."/>
            <person name="Rollins M."/>
            <person name="Thuy-Boun P.S."/>
        </authorList>
    </citation>
    <scope>NUCLEOTIDE SEQUENCE [LARGE SCALE GENOMIC DNA]</scope>
    <source>
        <strain evidence="1">F_SG_1</strain>
        <tissue evidence="1">Salivary glands</tissue>
    </source>
</reference>
<evidence type="ECO:0008006" key="3">
    <source>
        <dbReference type="Google" id="ProtNLM"/>
    </source>
</evidence>
<keyword evidence="2" id="KW-1185">Reference proteome</keyword>
<protein>
    <recommendedName>
        <fullName evidence="3">Tick transposon</fullName>
    </recommendedName>
</protein>
<evidence type="ECO:0000313" key="1">
    <source>
        <dbReference type="EMBL" id="KAK8770027.1"/>
    </source>
</evidence>
<comment type="caution">
    <text evidence="1">The sequence shown here is derived from an EMBL/GenBank/DDBJ whole genome shotgun (WGS) entry which is preliminary data.</text>
</comment>